<reference evidence="2 3" key="1">
    <citation type="journal article" date="2014" name="Genome Biol. Evol.">
        <title>The secreted proteins of Achlya hypogyna and Thraustotheca clavata identify the ancestral oomycete secretome and reveal gene acquisitions by horizontal gene transfer.</title>
        <authorList>
            <person name="Misner I."/>
            <person name="Blouin N."/>
            <person name="Leonard G."/>
            <person name="Richards T.A."/>
            <person name="Lane C.E."/>
        </authorList>
    </citation>
    <scope>NUCLEOTIDE SEQUENCE [LARGE SCALE GENOMIC DNA]</scope>
    <source>
        <strain evidence="2 3">ATCC 34112</strain>
    </source>
</reference>
<dbReference type="PROSITE" id="PS01159">
    <property type="entry name" value="WW_DOMAIN_1"/>
    <property type="match status" value="1"/>
</dbReference>
<evidence type="ECO:0000313" key="2">
    <source>
        <dbReference type="EMBL" id="OQR97644.1"/>
    </source>
</evidence>
<proteinExistence type="predicted"/>
<name>A0A1V9ZI34_9STRA</name>
<organism evidence="2 3">
    <name type="scientific">Thraustotheca clavata</name>
    <dbReference type="NCBI Taxonomy" id="74557"/>
    <lineage>
        <taxon>Eukaryota</taxon>
        <taxon>Sar</taxon>
        <taxon>Stramenopiles</taxon>
        <taxon>Oomycota</taxon>
        <taxon>Saprolegniomycetes</taxon>
        <taxon>Saprolegniales</taxon>
        <taxon>Achlyaceae</taxon>
        <taxon>Thraustotheca</taxon>
    </lineage>
</organism>
<dbReference type="OrthoDB" id="75905at2759"/>
<evidence type="ECO:0000313" key="3">
    <source>
        <dbReference type="Proteomes" id="UP000243217"/>
    </source>
</evidence>
<dbReference type="PROSITE" id="PS50020">
    <property type="entry name" value="WW_DOMAIN_2"/>
    <property type="match status" value="1"/>
</dbReference>
<dbReference type="InterPro" id="IPR036020">
    <property type="entry name" value="WW_dom_sf"/>
</dbReference>
<feature type="domain" description="WW" evidence="1">
    <location>
        <begin position="43"/>
        <end position="71"/>
    </location>
</feature>
<protein>
    <recommendedName>
        <fullName evidence="1">WW domain-containing protein</fullName>
    </recommendedName>
</protein>
<dbReference type="SUPFAM" id="SSF51045">
    <property type="entry name" value="WW domain"/>
    <property type="match status" value="1"/>
</dbReference>
<accession>A0A1V9ZI34</accession>
<keyword evidence="3" id="KW-1185">Reference proteome</keyword>
<dbReference type="InterPro" id="IPR001202">
    <property type="entry name" value="WW_dom"/>
</dbReference>
<gene>
    <name evidence="2" type="ORF">THRCLA_06894</name>
</gene>
<dbReference type="Proteomes" id="UP000243217">
    <property type="component" value="Unassembled WGS sequence"/>
</dbReference>
<sequence length="155" mass="19049">MNVKVDQVLDGEYTWLPSEEDQEPYVFEGERFWDAIQDEMEYWSIAYDEMTEKMYYFEYTTGKTQWEPPKQVVYKDSTHVLLWDANEQWFYIYDTINHTSQWLEHYDGNIMLESHALNEDCWSQATTEELEIDCNEERRFYVRKSYQKKWNPIVL</sequence>
<dbReference type="EMBL" id="JNBS01001895">
    <property type="protein sequence ID" value="OQR97644.1"/>
    <property type="molecule type" value="Genomic_DNA"/>
</dbReference>
<comment type="caution">
    <text evidence="2">The sequence shown here is derived from an EMBL/GenBank/DDBJ whole genome shotgun (WGS) entry which is preliminary data.</text>
</comment>
<dbReference type="Gene3D" id="2.20.70.10">
    <property type="match status" value="1"/>
</dbReference>
<evidence type="ECO:0000259" key="1">
    <source>
        <dbReference type="PROSITE" id="PS50020"/>
    </source>
</evidence>
<dbReference type="AlphaFoldDB" id="A0A1V9ZI34"/>